<dbReference type="AlphaFoldDB" id="A0A0K2TLJ0"/>
<organism evidence="1">
    <name type="scientific">Lepeophtheirus salmonis</name>
    <name type="common">Salmon louse</name>
    <name type="synonym">Caligus salmonis</name>
    <dbReference type="NCBI Taxonomy" id="72036"/>
    <lineage>
        <taxon>Eukaryota</taxon>
        <taxon>Metazoa</taxon>
        <taxon>Ecdysozoa</taxon>
        <taxon>Arthropoda</taxon>
        <taxon>Crustacea</taxon>
        <taxon>Multicrustacea</taxon>
        <taxon>Hexanauplia</taxon>
        <taxon>Copepoda</taxon>
        <taxon>Siphonostomatoida</taxon>
        <taxon>Caligidae</taxon>
        <taxon>Lepeophtheirus</taxon>
    </lineage>
</organism>
<dbReference type="EMBL" id="HACA01009587">
    <property type="protein sequence ID" value="CDW26948.1"/>
    <property type="molecule type" value="Transcribed_RNA"/>
</dbReference>
<proteinExistence type="predicted"/>
<name>A0A0K2TLJ0_LEPSM</name>
<evidence type="ECO:0000313" key="1">
    <source>
        <dbReference type="EMBL" id="CDW26948.1"/>
    </source>
</evidence>
<reference evidence="1" key="1">
    <citation type="submission" date="2014-05" db="EMBL/GenBank/DDBJ databases">
        <authorList>
            <person name="Chronopoulou M."/>
        </authorList>
    </citation>
    <scope>NUCLEOTIDE SEQUENCE</scope>
    <source>
        <tissue evidence="1">Whole organism</tissue>
    </source>
</reference>
<sequence>MRRLKNSIVVPALISLHD</sequence>
<accession>A0A0K2TLJ0</accession>
<protein>
    <submittedName>
        <fullName evidence="1">Uncharacterized protein</fullName>
    </submittedName>
</protein>